<dbReference type="EMBL" id="JAOCKX010000131">
    <property type="protein sequence ID" value="MDH2135382.1"/>
    <property type="molecule type" value="Genomic_DNA"/>
</dbReference>
<feature type="non-terminal residue" evidence="2">
    <location>
        <position position="1"/>
    </location>
</feature>
<feature type="region of interest" description="Disordered" evidence="1">
    <location>
        <begin position="98"/>
        <end position="150"/>
    </location>
</feature>
<gene>
    <name evidence="2" type="ORF">N5J77_30155</name>
</gene>
<evidence type="ECO:0000313" key="2">
    <source>
        <dbReference type="EMBL" id="MDH2135382.1"/>
    </source>
</evidence>
<reference evidence="2" key="1">
    <citation type="submission" date="2022-09" db="EMBL/GenBank/DDBJ databases">
        <title>Intensive care unit water sources are persistently colonized with multi-drug resistant bacteria and are the site of extensive horizontal gene transfer of antibiotic resistance genes.</title>
        <authorList>
            <person name="Diorio-Toth L."/>
        </authorList>
    </citation>
    <scope>NUCLEOTIDE SEQUENCE</scope>
    <source>
        <strain evidence="2">GD03659</strain>
    </source>
</reference>
<evidence type="ECO:0000256" key="1">
    <source>
        <dbReference type="SAM" id="MobiDB-lite"/>
    </source>
</evidence>
<evidence type="ECO:0000313" key="3">
    <source>
        <dbReference type="Proteomes" id="UP001162318"/>
    </source>
</evidence>
<comment type="caution">
    <text evidence="2">The sequence shown here is derived from an EMBL/GenBank/DDBJ whole genome shotgun (WGS) entry which is preliminary data.</text>
</comment>
<dbReference type="RefSeq" id="WP_279731954.1">
    <property type="nucleotide sequence ID" value="NZ_JAOCKX010000131.1"/>
</dbReference>
<dbReference type="AlphaFoldDB" id="A0AA42X3Q9"/>
<proteinExistence type="predicted"/>
<accession>A0AA42X3Q9</accession>
<protein>
    <submittedName>
        <fullName evidence="2">Y4bD/Y4pK family protein</fullName>
    </submittedName>
</protein>
<dbReference type="Proteomes" id="UP001162318">
    <property type="component" value="Unassembled WGS sequence"/>
</dbReference>
<organism evidence="2 3">
    <name type="scientific">Sphingobium yanoikuyae</name>
    <name type="common">Sphingomonas yanoikuyae</name>
    <dbReference type="NCBI Taxonomy" id="13690"/>
    <lineage>
        <taxon>Bacteria</taxon>
        <taxon>Pseudomonadati</taxon>
        <taxon>Pseudomonadota</taxon>
        <taxon>Alphaproteobacteria</taxon>
        <taxon>Sphingomonadales</taxon>
        <taxon>Sphingomonadaceae</taxon>
        <taxon>Sphingobium</taxon>
    </lineage>
</organism>
<sequence>PCSASQPSSDTPDIDGLIRHVTVTCPQHPLFGERFEVLKLVSDRGPAWVTIRVPHGGRRNILRTVTDLATAPPDSKSAPLVSGSILMRVVALAEALRRSSQDEECQSEHQLSPETAKDPDMVEPAASNPASAGGDDSAGFVLAPNCPLRR</sequence>
<name>A0AA42X3Q9_SPHYA</name>